<accession>A0ABW5XFA0</accession>
<dbReference type="RefSeq" id="WP_377466945.1">
    <property type="nucleotide sequence ID" value="NZ_JBHUOP010000004.1"/>
</dbReference>
<sequence length="132" mass="14342">MKKTLLWALIDVVLILLFAFQGSSAHDSDNTIVGVLDTAWPFLIGLAVGWLITRQWMNTTGGLPIAFQIWPAAIMLSLVTWAIGLALRAATGDTNSGGFPLVSLGFILLMFVGWRVVWGSTVRIRVANVSDK</sequence>
<keyword evidence="1" id="KW-0812">Transmembrane</keyword>
<evidence type="ECO:0000313" key="3">
    <source>
        <dbReference type="Proteomes" id="UP001597391"/>
    </source>
</evidence>
<keyword evidence="3" id="KW-1185">Reference proteome</keyword>
<feature type="transmembrane region" description="Helical" evidence="1">
    <location>
        <begin position="99"/>
        <end position="118"/>
    </location>
</feature>
<organism evidence="2 3">
    <name type="scientific">Populibacterium corticicola</name>
    <dbReference type="NCBI Taxonomy" id="1812826"/>
    <lineage>
        <taxon>Bacteria</taxon>
        <taxon>Bacillati</taxon>
        <taxon>Actinomycetota</taxon>
        <taxon>Actinomycetes</taxon>
        <taxon>Micrococcales</taxon>
        <taxon>Jonesiaceae</taxon>
        <taxon>Populibacterium</taxon>
    </lineage>
</organism>
<gene>
    <name evidence="2" type="ORF">ACFSYH_10620</name>
</gene>
<protein>
    <submittedName>
        <fullName evidence="2">DUF3054 domain-containing protein</fullName>
    </submittedName>
</protein>
<keyword evidence="1" id="KW-0472">Membrane</keyword>
<proteinExistence type="predicted"/>
<dbReference type="Pfam" id="PF11255">
    <property type="entry name" value="DUF3054"/>
    <property type="match status" value="1"/>
</dbReference>
<keyword evidence="1" id="KW-1133">Transmembrane helix</keyword>
<comment type="caution">
    <text evidence="2">The sequence shown here is derived from an EMBL/GenBank/DDBJ whole genome shotgun (WGS) entry which is preliminary data.</text>
</comment>
<feature type="transmembrane region" description="Helical" evidence="1">
    <location>
        <begin position="65"/>
        <end position="87"/>
    </location>
</feature>
<dbReference type="InterPro" id="IPR021414">
    <property type="entry name" value="DUF3054"/>
</dbReference>
<reference evidence="3" key="1">
    <citation type="journal article" date="2019" name="Int. J. Syst. Evol. Microbiol.">
        <title>The Global Catalogue of Microorganisms (GCM) 10K type strain sequencing project: providing services to taxonomists for standard genome sequencing and annotation.</title>
        <authorList>
            <consortium name="The Broad Institute Genomics Platform"/>
            <consortium name="The Broad Institute Genome Sequencing Center for Infectious Disease"/>
            <person name="Wu L."/>
            <person name="Ma J."/>
        </authorList>
    </citation>
    <scope>NUCLEOTIDE SEQUENCE [LARGE SCALE GENOMIC DNA]</scope>
    <source>
        <strain evidence="3">KCTC 33576</strain>
    </source>
</reference>
<name>A0ABW5XFA0_9MICO</name>
<dbReference type="Proteomes" id="UP001597391">
    <property type="component" value="Unassembled WGS sequence"/>
</dbReference>
<dbReference type="EMBL" id="JBHUOP010000004">
    <property type="protein sequence ID" value="MFD2841021.1"/>
    <property type="molecule type" value="Genomic_DNA"/>
</dbReference>
<evidence type="ECO:0000256" key="1">
    <source>
        <dbReference type="SAM" id="Phobius"/>
    </source>
</evidence>
<evidence type="ECO:0000313" key="2">
    <source>
        <dbReference type="EMBL" id="MFD2841021.1"/>
    </source>
</evidence>
<feature type="transmembrane region" description="Helical" evidence="1">
    <location>
        <begin position="35"/>
        <end position="53"/>
    </location>
</feature>